<evidence type="ECO:0000313" key="3">
    <source>
        <dbReference type="EMBL" id="MFC0214202.1"/>
    </source>
</evidence>
<organism evidence="3 4">
    <name type="scientific">Paenibacillus chartarius</name>
    <dbReference type="NCBI Taxonomy" id="747481"/>
    <lineage>
        <taxon>Bacteria</taxon>
        <taxon>Bacillati</taxon>
        <taxon>Bacillota</taxon>
        <taxon>Bacilli</taxon>
        <taxon>Bacillales</taxon>
        <taxon>Paenibacillaceae</taxon>
        <taxon>Paenibacillus</taxon>
    </lineage>
</organism>
<proteinExistence type="predicted"/>
<feature type="compositionally biased region" description="Low complexity" evidence="1">
    <location>
        <begin position="66"/>
        <end position="76"/>
    </location>
</feature>
<keyword evidence="2" id="KW-0812">Transmembrane</keyword>
<keyword evidence="2" id="KW-0472">Membrane</keyword>
<dbReference type="EMBL" id="JBHLWN010000071">
    <property type="protein sequence ID" value="MFC0214202.1"/>
    <property type="molecule type" value="Genomic_DNA"/>
</dbReference>
<evidence type="ECO:0000256" key="1">
    <source>
        <dbReference type="SAM" id="MobiDB-lite"/>
    </source>
</evidence>
<evidence type="ECO:0000313" key="4">
    <source>
        <dbReference type="Proteomes" id="UP001589776"/>
    </source>
</evidence>
<dbReference type="InterPro" id="IPR014195">
    <property type="entry name" value="Spore_III_AG"/>
</dbReference>
<protein>
    <submittedName>
        <fullName evidence="3">Stage III sporulation protein AG</fullName>
    </submittedName>
</protein>
<feature type="region of interest" description="Disordered" evidence="1">
    <location>
        <begin position="56"/>
        <end position="76"/>
    </location>
</feature>
<comment type="caution">
    <text evidence="3">The sequence shown here is derived from an EMBL/GenBank/DDBJ whole genome shotgun (WGS) entry which is preliminary data.</text>
</comment>
<gene>
    <name evidence="3" type="primary">spoIIIAG</name>
    <name evidence="3" type="ORF">ACFFK0_17370</name>
</gene>
<keyword evidence="2" id="KW-1133">Transmembrane helix</keyword>
<feature type="transmembrane region" description="Helical" evidence="2">
    <location>
        <begin position="25"/>
        <end position="45"/>
    </location>
</feature>
<accession>A0ABV6DNH8</accession>
<keyword evidence="4" id="KW-1185">Reference proteome</keyword>
<dbReference type="NCBIfam" id="TIGR02830">
    <property type="entry name" value="spore_III_AG"/>
    <property type="match status" value="1"/>
</dbReference>
<reference evidence="3 4" key="1">
    <citation type="submission" date="2024-09" db="EMBL/GenBank/DDBJ databases">
        <authorList>
            <person name="Sun Q."/>
            <person name="Mori K."/>
        </authorList>
    </citation>
    <scope>NUCLEOTIDE SEQUENCE [LARGE SCALE GENOMIC DNA]</scope>
    <source>
        <strain evidence="3 4">CCM 7759</strain>
    </source>
</reference>
<dbReference type="RefSeq" id="WP_377471555.1">
    <property type="nucleotide sequence ID" value="NZ_JBHLWN010000071.1"/>
</dbReference>
<dbReference type="Proteomes" id="UP001589776">
    <property type="component" value="Unassembled WGS sequence"/>
</dbReference>
<sequence>MGKFMQWLEQRFGGGPNGTKRSHPFLWLLIIALIGVAIMILSSFVNVQKLEPLSSNTGAGPPPQATQPAFSQSASQPSKFREYEKAYESQLTDILQKMVGVGEVEVLVTIDSTEESAVEKNLKNSQQVTNEKDQAGASRNITEVTSSGEVVLYQVSGAQQPLVTKYIKPKIRGVLVVAKGAENAAVRKMIAEAVERGLDVPAHRISIMPRKQS</sequence>
<name>A0ABV6DNH8_9BACL</name>
<evidence type="ECO:0000256" key="2">
    <source>
        <dbReference type="SAM" id="Phobius"/>
    </source>
</evidence>